<dbReference type="Proteomes" id="UP000233435">
    <property type="component" value="Unassembled WGS sequence"/>
</dbReference>
<evidence type="ECO:0000313" key="2">
    <source>
        <dbReference type="EMBL" id="PKQ46803.1"/>
    </source>
</evidence>
<comment type="caution">
    <text evidence="2">The sequence shown here is derived from an EMBL/GenBank/DDBJ whole genome shotgun (WGS) entry which is preliminary data.</text>
</comment>
<name>A0A2N3HP86_9FLAO</name>
<evidence type="ECO:0008006" key="4">
    <source>
        <dbReference type="Google" id="ProtNLM"/>
    </source>
</evidence>
<keyword evidence="1" id="KW-0812">Transmembrane</keyword>
<protein>
    <recommendedName>
        <fullName evidence="4">Import component protein</fullName>
    </recommendedName>
</protein>
<sequence>MTEQDIERGRKHAIISYLTIIGVIVAYYLNNEDDNKSAFASFHIRQSLGLWLTFYALGYIIGSFDSWLVTSSFYVFFAILFIYGFINALNKKAQAVPLLGTFYQKIFKNLGHYNE</sequence>
<evidence type="ECO:0000256" key="1">
    <source>
        <dbReference type="SAM" id="Phobius"/>
    </source>
</evidence>
<proteinExistence type="predicted"/>
<organism evidence="2 3">
    <name type="scientific">Confluentibacter flavum</name>
    <dbReference type="NCBI Taxonomy" id="1909700"/>
    <lineage>
        <taxon>Bacteria</taxon>
        <taxon>Pseudomonadati</taxon>
        <taxon>Bacteroidota</taxon>
        <taxon>Flavobacteriia</taxon>
        <taxon>Flavobacteriales</taxon>
        <taxon>Flavobacteriaceae</taxon>
        <taxon>Confluentibacter</taxon>
    </lineage>
</organism>
<reference evidence="2 3" key="1">
    <citation type="submission" date="2017-12" db="EMBL/GenBank/DDBJ databases">
        <title>Confluentibacter flavum sp. nov., isolated from the saline lake.</title>
        <authorList>
            <person name="Yu L."/>
        </authorList>
    </citation>
    <scope>NUCLEOTIDE SEQUENCE [LARGE SCALE GENOMIC DNA]</scope>
    <source>
        <strain evidence="2 3">3B</strain>
    </source>
</reference>
<feature type="transmembrane region" description="Helical" evidence="1">
    <location>
        <begin position="12"/>
        <end position="30"/>
    </location>
</feature>
<keyword evidence="3" id="KW-1185">Reference proteome</keyword>
<dbReference type="OrthoDB" id="6400719at2"/>
<keyword evidence="1" id="KW-0472">Membrane</keyword>
<dbReference type="RefSeq" id="WP_106658044.1">
    <property type="nucleotide sequence ID" value="NZ_PJEO01000005.1"/>
</dbReference>
<feature type="transmembrane region" description="Helical" evidence="1">
    <location>
        <begin position="67"/>
        <end position="86"/>
    </location>
</feature>
<dbReference type="EMBL" id="PJEO01000005">
    <property type="protein sequence ID" value="PKQ46803.1"/>
    <property type="molecule type" value="Genomic_DNA"/>
</dbReference>
<evidence type="ECO:0000313" key="3">
    <source>
        <dbReference type="Proteomes" id="UP000233435"/>
    </source>
</evidence>
<keyword evidence="1" id="KW-1133">Transmembrane helix</keyword>
<accession>A0A2N3HP86</accession>
<gene>
    <name evidence="2" type="ORF">CSW08_00975</name>
</gene>
<dbReference type="AlphaFoldDB" id="A0A2N3HP86"/>